<dbReference type="PROSITE" id="PS50879">
    <property type="entry name" value="RNASE_H_1"/>
    <property type="match status" value="1"/>
</dbReference>
<dbReference type="GO" id="GO:0004523">
    <property type="term" value="F:RNA-DNA hybrid ribonuclease activity"/>
    <property type="evidence" value="ECO:0007669"/>
    <property type="project" value="UniProtKB-EC"/>
</dbReference>
<name>A0A9P3BGR4_9EURO</name>
<dbReference type="GO" id="GO:0043137">
    <property type="term" value="P:DNA replication, removal of RNA primer"/>
    <property type="evidence" value="ECO:0007669"/>
    <property type="project" value="TreeGrafter"/>
</dbReference>
<sequence>MKLYTQFLPTVWETGNPRFESTARRIRGQAAAWSSETSGRDEGAILRSRLSCRVRQGGHLRPQTSNRAELRAVIVALQFRFWPGEGWTKIVIATDSEYVLEGATSWIKGWVQNEWRTVWKTGQDEGSVECLLGWREDAATSRAKTKLGIWLIPCEWNAKADGWAKLVADKGVRPTTFVKPTGYLI</sequence>
<dbReference type="AlphaFoldDB" id="A0A9P3BGR4"/>
<dbReference type="RefSeq" id="XP_043158157.1">
    <property type="nucleotide sequence ID" value="XM_043302222.1"/>
</dbReference>
<evidence type="ECO:0000256" key="1">
    <source>
        <dbReference type="ARBA" id="ARBA00000077"/>
    </source>
</evidence>
<dbReference type="EC" id="3.1.26.4" evidence="3"/>
<dbReference type="InterPro" id="IPR050092">
    <property type="entry name" value="RNase_H"/>
</dbReference>
<dbReference type="SUPFAM" id="SSF53098">
    <property type="entry name" value="Ribonuclease H-like"/>
    <property type="match status" value="1"/>
</dbReference>
<comment type="similarity">
    <text evidence="2">Belongs to the RNase H family.</text>
</comment>
<comment type="catalytic activity">
    <reaction evidence="1">
        <text>Endonucleolytic cleavage to 5'-phosphomonoester.</text>
        <dbReference type="EC" id="3.1.26.4"/>
    </reaction>
</comment>
<dbReference type="InterPro" id="IPR036397">
    <property type="entry name" value="RNaseH_sf"/>
</dbReference>
<evidence type="ECO:0000259" key="8">
    <source>
        <dbReference type="PROSITE" id="PS50879"/>
    </source>
</evidence>
<dbReference type="Proteomes" id="UP001043456">
    <property type="component" value="Unassembled WGS sequence"/>
</dbReference>
<dbReference type="Pfam" id="PF00075">
    <property type="entry name" value="RNase_H"/>
    <property type="match status" value="1"/>
</dbReference>
<dbReference type="GeneID" id="67004928"/>
<keyword evidence="7" id="KW-0378">Hydrolase</keyword>
<accession>A0A9P3BGR4</accession>
<keyword evidence="5" id="KW-0479">Metal-binding</keyword>
<protein>
    <recommendedName>
        <fullName evidence="3">ribonuclease H</fullName>
        <ecNumber evidence="3">3.1.26.4</ecNumber>
    </recommendedName>
</protein>
<dbReference type="EMBL" id="BHVY01000004">
    <property type="protein sequence ID" value="GIJ87411.1"/>
    <property type="molecule type" value="Genomic_DNA"/>
</dbReference>
<evidence type="ECO:0000256" key="3">
    <source>
        <dbReference type="ARBA" id="ARBA00012180"/>
    </source>
</evidence>
<dbReference type="InterPro" id="IPR002156">
    <property type="entry name" value="RNaseH_domain"/>
</dbReference>
<dbReference type="InterPro" id="IPR012337">
    <property type="entry name" value="RNaseH-like_sf"/>
</dbReference>
<reference evidence="9 10" key="1">
    <citation type="submission" date="2018-10" db="EMBL/GenBank/DDBJ databases">
        <title>Pan-genome distribution and transcriptional activeness of fungal secondary metabolism genes in Aspergillus section Fumigati.</title>
        <authorList>
            <person name="Takahashi H."/>
            <person name="Umemura M."/>
            <person name="Ninomiya A."/>
            <person name="Kusuya Y."/>
            <person name="Urayama S."/>
            <person name="Shimizu M."/>
            <person name="Watanabe A."/>
            <person name="Kamei K."/>
            <person name="Yaguchi T."/>
            <person name="Hagiwara D."/>
        </authorList>
    </citation>
    <scope>NUCLEOTIDE SEQUENCE [LARGE SCALE GENOMIC DNA]</scope>
    <source>
        <strain evidence="9 10">IFM 55266</strain>
    </source>
</reference>
<evidence type="ECO:0000256" key="2">
    <source>
        <dbReference type="ARBA" id="ARBA00005300"/>
    </source>
</evidence>
<keyword evidence="4" id="KW-0540">Nuclease</keyword>
<keyword evidence="6" id="KW-0255">Endonuclease</keyword>
<dbReference type="OrthoDB" id="407198at2759"/>
<dbReference type="PANTHER" id="PTHR10642:SF26">
    <property type="entry name" value="RIBONUCLEASE H1"/>
    <property type="match status" value="1"/>
</dbReference>
<evidence type="ECO:0000313" key="10">
    <source>
        <dbReference type="Proteomes" id="UP001043456"/>
    </source>
</evidence>
<evidence type="ECO:0000256" key="5">
    <source>
        <dbReference type="ARBA" id="ARBA00022723"/>
    </source>
</evidence>
<evidence type="ECO:0000256" key="4">
    <source>
        <dbReference type="ARBA" id="ARBA00022722"/>
    </source>
</evidence>
<evidence type="ECO:0000313" key="9">
    <source>
        <dbReference type="EMBL" id="GIJ87411.1"/>
    </source>
</evidence>
<evidence type="ECO:0000256" key="6">
    <source>
        <dbReference type="ARBA" id="ARBA00022759"/>
    </source>
</evidence>
<dbReference type="PANTHER" id="PTHR10642">
    <property type="entry name" value="RIBONUCLEASE H1"/>
    <property type="match status" value="1"/>
</dbReference>
<gene>
    <name evidence="9" type="ORF">Asppvi_006317</name>
</gene>
<proteinExistence type="inferred from homology"/>
<dbReference type="GO" id="GO:0003676">
    <property type="term" value="F:nucleic acid binding"/>
    <property type="evidence" value="ECO:0007669"/>
    <property type="project" value="InterPro"/>
</dbReference>
<organism evidence="9 10">
    <name type="scientific">Aspergillus pseudoviridinutans</name>
    <dbReference type="NCBI Taxonomy" id="1517512"/>
    <lineage>
        <taxon>Eukaryota</taxon>
        <taxon>Fungi</taxon>
        <taxon>Dikarya</taxon>
        <taxon>Ascomycota</taxon>
        <taxon>Pezizomycotina</taxon>
        <taxon>Eurotiomycetes</taxon>
        <taxon>Eurotiomycetidae</taxon>
        <taxon>Eurotiales</taxon>
        <taxon>Aspergillaceae</taxon>
        <taxon>Aspergillus</taxon>
        <taxon>Aspergillus subgen. Fumigati</taxon>
    </lineage>
</organism>
<dbReference type="Gene3D" id="3.30.420.10">
    <property type="entry name" value="Ribonuclease H-like superfamily/Ribonuclease H"/>
    <property type="match status" value="1"/>
</dbReference>
<dbReference type="GO" id="GO:0046872">
    <property type="term" value="F:metal ion binding"/>
    <property type="evidence" value="ECO:0007669"/>
    <property type="project" value="UniProtKB-KW"/>
</dbReference>
<keyword evidence="10" id="KW-1185">Reference proteome</keyword>
<evidence type="ECO:0000256" key="7">
    <source>
        <dbReference type="ARBA" id="ARBA00022801"/>
    </source>
</evidence>
<comment type="caution">
    <text evidence="9">The sequence shown here is derived from an EMBL/GenBank/DDBJ whole genome shotgun (WGS) entry which is preliminary data.</text>
</comment>
<feature type="domain" description="RNase H type-1" evidence="8">
    <location>
        <begin position="40"/>
        <end position="169"/>
    </location>
</feature>